<comment type="similarity">
    <text evidence="2">Belongs to the GMC oxidoreductase family.</text>
</comment>
<organism evidence="6 7">
    <name type="scientific">Ganoderma sinense ZZ0214-1</name>
    <dbReference type="NCBI Taxonomy" id="1077348"/>
    <lineage>
        <taxon>Eukaryota</taxon>
        <taxon>Fungi</taxon>
        <taxon>Dikarya</taxon>
        <taxon>Basidiomycota</taxon>
        <taxon>Agaricomycotina</taxon>
        <taxon>Agaricomycetes</taxon>
        <taxon>Polyporales</taxon>
        <taxon>Polyporaceae</taxon>
        <taxon>Ganoderma</taxon>
    </lineage>
</organism>
<keyword evidence="7" id="KW-1185">Reference proteome</keyword>
<dbReference type="InterPro" id="IPR000172">
    <property type="entry name" value="GMC_OxRdtase_N"/>
</dbReference>
<evidence type="ECO:0000256" key="4">
    <source>
        <dbReference type="PIRSR" id="PIRSR000137-2"/>
    </source>
</evidence>
<dbReference type="Gene3D" id="3.30.560.10">
    <property type="entry name" value="Glucose Oxidase, domain 3"/>
    <property type="match status" value="1"/>
</dbReference>
<proteinExistence type="inferred from homology"/>
<comment type="caution">
    <text evidence="6">The sequence shown here is derived from an EMBL/GenBank/DDBJ whole genome shotgun (WGS) entry which is preliminary data.</text>
</comment>
<evidence type="ECO:0000259" key="5">
    <source>
        <dbReference type="PROSITE" id="PS00624"/>
    </source>
</evidence>
<dbReference type="PIRSF" id="PIRSF000137">
    <property type="entry name" value="Alcohol_oxidase"/>
    <property type="match status" value="1"/>
</dbReference>
<protein>
    <recommendedName>
        <fullName evidence="5">Glucose-methanol-choline oxidoreductase N-terminal domain-containing protein</fullName>
    </recommendedName>
</protein>
<dbReference type="PANTHER" id="PTHR11552">
    <property type="entry name" value="GLUCOSE-METHANOL-CHOLINE GMC OXIDOREDUCTASE"/>
    <property type="match status" value="1"/>
</dbReference>
<feature type="domain" description="Glucose-methanol-choline oxidoreductase N-terminal" evidence="5">
    <location>
        <begin position="325"/>
        <end position="339"/>
    </location>
</feature>
<feature type="active site" description="Proton donor" evidence="3">
    <location>
        <position position="556"/>
    </location>
</feature>
<keyword evidence="4" id="KW-0274">FAD</keyword>
<evidence type="ECO:0000313" key="6">
    <source>
        <dbReference type="EMBL" id="PIL26416.1"/>
    </source>
</evidence>
<dbReference type="AlphaFoldDB" id="A0A2G8RY24"/>
<dbReference type="GO" id="GO:0016614">
    <property type="term" value="F:oxidoreductase activity, acting on CH-OH group of donors"/>
    <property type="evidence" value="ECO:0007669"/>
    <property type="project" value="InterPro"/>
</dbReference>
<accession>A0A2G8RY24</accession>
<dbReference type="PROSITE" id="PS00624">
    <property type="entry name" value="GMC_OXRED_2"/>
    <property type="match status" value="1"/>
</dbReference>
<dbReference type="STRING" id="1077348.A0A2G8RY24"/>
<dbReference type="Proteomes" id="UP000230002">
    <property type="component" value="Unassembled WGS sequence"/>
</dbReference>
<evidence type="ECO:0000256" key="3">
    <source>
        <dbReference type="PIRSR" id="PIRSR000137-1"/>
    </source>
</evidence>
<evidence type="ECO:0000313" key="7">
    <source>
        <dbReference type="Proteomes" id="UP000230002"/>
    </source>
</evidence>
<dbReference type="Pfam" id="PF00732">
    <property type="entry name" value="GMC_oxred_N"/>
    <property type="match status" value="1"/>
</dbReference>
<evidence type="ECO:0000256" key="2">
    <source>
        <dbReference type="ARBA" id="ARBA00010790"/>
    </source>
</evidence>
<dbReference type="GO" id="GO:0050660">
    <property type="term" value="F:flavin adenine dinucleotide binding"/>
    <property type="evidence" value="ECO:0007669"/>
    <property type="project" value="InterPro"/>
</dbReference>
<keyword evidence="4" id="KW-0285">Flavoprotein</keyword>
<dbReference type="SUPFAM" id="SSF51905">
    <property type="entry name" value="FAD/NAD(P)-binding domain"/>
    <property type="match status" value="1"/>
</dbReference>
<dbReference type="OrthoDB" id="269227at2759"/>
<comment type="cofactor">
    <cofactor evidence="1 4">
        <name>FAD</name>
        <dbReference type="ChEBI" id="CHEBI:57692"/>
    </cofactor>
</comment>
<gene>
    <name evidence="6" type="ORF">GSI_12173</name>
</gene>
<dbReference type="EMBL" id="AYKW01000045">
    <property type="protein sequence ID" value="PIL26416.1"/>
    <property type="molecule type" value="Genomic_DNA"/>
</dbReference>
<dbReference type="Pfam" id="PF05199">
    <property type="entry name" value="GMC_oxred_C"/>
    <property type="match status" value="1"/>
</dbReference>
<dbReference type="PANTHER" id="PTHR11552:SF219">
    <property type="entry name" value="GLUCOSE-METHANOL-CHOLINE OXIDOREDUCTASE N-TERMINAL DOMAIN-CONTAINING PROTEIN"/>
    <property type="match status" value="1"/>
</dbReference>
<dbReference type="InterPro" id="IPR012132">
    <property type="entry name" value="GMC_OxRdtase"/>
</dbReference>
<dbReference type="SUPFAM" id="SSF54373">
    <property type="entry name" value="FAD-linked reductases, C-terminal domain"/>
    <property type="match status" value="1"/>
</dbReference>
<name>A0A2G8RY24_9APHY</name>
<feature type="active site" description="Proton acceptor" evidence="3">
    <location>
        <position position="602"/>
    </location>
</feature>
<evidence type="ECO:0000256" key="1">
    <source>
        <dbReference type="ARBA" id="ARBA00001974"/>
    </source>
</evidence>
<feature type="binding site" evidence="4">
    <location>
        <position position="281"/>
    </location>
    <ligand>
        <name>FAD</name>
        <dbReference type="ChEBI" id="CHEBI:57692"/>
    </ligand>
</feature>
<sequence length="626" mass="68956">MAVETVASVYAYLAPYPPLNEHDLFHPLHNMVAYPERKPEEVGTTVPVDPQVAPETYTYDYIIVGGGTAGCVLASRLSEDPNVSVLLIEQGPVADTWVSRVPTISSNLFAKDSLAAHWWSVPMPHADNRSLGVMRGEALGGTTRINSMFYTRGTPGDYNHWKALGNEGWGYEDLEPYFVKSEKTHSLPGSKHRGKTGVWENQQFPVSQYKAVPYVHRALQKVGIERHPDLNSPSMPAAGTGTLDIAEDTKYHRHSTDRAFLPAKVVLERQARLKICTDTLVTRVELIPEGEEVRATGVHFEATNSRKAWKRYFAKVRKEVVLCGGALGSPQVLMLSGLGPKEHLESKGIAVIRDLPAVGSYLQDHIGVPLTFEVPIAESLHILEVSPIRIVKELLKYLITGRGALSYPFQTASTFIPSRLLDDKSIVSPKNPSDLDASIPENRPDIEFMYIGNNCTDADIPRTGLFTLLSANIRPKSMGSVRLASSNPRVRPDIDLGYFHDPEDYVPLRKSIRLAQRVAVDVREQGYPLKDFIVPEDSSDEVLDAYIRANLRTCFHYTSTCRMGAETHGARPSVVDTQLKVHGVKGLRVCDASVFPEIVGAHTMAPTVMVAEKCADILRAASASGS</sequence>
<dbReference type="InterPro" id="IPR007867">
    <property type="entry name" value="GMC_OxRtase_C"/>
</dbReference>
<dbReference type="InterPro" id="IPR036188">
    <property type="entry name" value="FAD/NAD-bd_sf"/>
</dbReference>
<feature type="binding site" evidence="4">
    <location>
        <position position="142"/>
    </location>
    <ligand>
        <name>FAD</name>
        <dbReference type="ChEBI" id="CHEBI:57692"/>
    </ligand>
</feature>
<dbReference type="Gene3D" id="3.50.50.60">
    <property type="entry name" value="FAD/NAD(P)-binding domain"/>
    <property type="match status" value="1"/>
</dbReference>
<reference evidence="6 7" key="1">
    <citation type="journal article" date="2015" name="Sci. Rep.">
        <title>Chromosome-level genome map provides insights into diverse defense mechanisms in the medicinal fungus Ganoderma sinense.</title>
        <authorList>
            <person name="Zhu Y."/>
            <person name="Xu J."/>
            <person name="Sun C."/>
            <person name="Zhou S."/>
            <person name="Xu H."/>
            <person name="Nelson D.R."/>
            <person name="Qian J."/>
            <person name="Song J."/>
            <person name="Luo H."/>
            <person name="Xiang L."/>
            <person name="Li Y."/>
            <person name="Xu Z."/>
            <person name="Ji A."/>
            <person name="Wang L."/>
            <person name="Lu S."/>
            <person name="Hayward A."/>
            <person name="Sun W."/>
            <person name="Li X."/>
            <person name="Schwartz D.C."/>
            <person name="Wang Y."/>
            <person name="Chen S."/>
        </authorList>
    </citation>
    <scope>NUCLEOTIDE SEQUENCE [LARGE SCALE GENOMIC DNA]</scope>
    <source>
        <strain evidence="6 7">ZZ0214-1</strain>
    </source>
</reference>